<reference evidence="1 2" key="1">
    <citation type="submission" date="2019-04" db="EMBL/GenBank/DDBJ databases">
        <title>Bacillus caeni sp. nov., a bacterium isolated from mangrove sediment.</title>
        <authorList>
            <person name="Huang H."/>
            <person name="Mo K."/>
            <person name="Hu Y."/>
        </authorList>
    </citation>
    <scope>NUCLEOTIDE SEQUENCE [LARGE SCALE GENOMIC DNA]</scope>
    <source>
        <strain evidence="1 2">HB172195</strain>
    </source>
</reference>
<accession>A0A5R9FDG3</accession>
<dbReference type="RefSeq" id="WP_138123323.1">
    <property type="nucleotide sequence ID" value="NZ_SWLG01000002.1"/>
</dbReference>
<dbReference type="Gene3D" id="3.10.450.50">
    <property type="match status" value="1"/>
</dbReference>
<organism evidence="1 2">
    <name type="scientific">Exobacillus caeni</name>
    <dbReference type="NCBI Taxonomy" id="2574798"/>
    <lineage>
        <taxon>Bacteria</taxon>
        <taxon>Bacillati</taxon>
        <taxon>Bacillota</taxon>
        <taxon>Bacilli</taxon>
        <taxon>Bacillales</taxon>
        <taxon>Guptibacillaceae</taxon>
        <taxon>Exobacillus</taxon>
    </lineage>
</organism>
<proteinExistence type="predicted"/>
<dbReference type="Pfam" id="PF02810">
    <property type="entry name" value="SEC-C"/>
    <property type="match status" value="1"/>
</dbReference>
<dbReference type="InterPro" id="IPR004027">
    <property type="entry name" value="SEC_C_motif"/>
</dbReference>
<evidence type="ECO:0008006" key="3">
    <source>
        <dbReference type="Google" id="ProtNLM"/>
    </source>
</evidence>
<name>A0A5R9FDG3_9BACL</name>
<keyword evidence="2" id="KW-1185">Reference proteome</keyword>
<dbReference type="AlphaFoldDB" id="A0A5R9FDG3"/>
<protein>
    <recommendedName>
        <fullName evidence="3">Zinc chelation protein SecC</fullName>
    </recommendedName>
</protein>
<dbReference type="OrthoDB" id="2543069at2"/>
<evidence type="ECO:0000313" key="2">
    <source>
        <dbReference type="Proteomes" id="UP000308230"/>
    </source>
</evidence>
<sequence length="384" mass="44034">MSFLDKVEPLILSHDKTLRSFALQVIDKGYLGTEQTFFYAMQAVDQQPIHPLKNSVIPYVRNIPYTNRMVKELIERLQRKDGNQIWYASLIEEVETELLLAYQDQLAPFINQDVLASYLSLLNMDEGQLLKEADSLISELESMGYHQSLFRFGKRIYKEVLKRITLSQSEIESVILENVEKEYFSYKGIFYVYLAGEQKVTALVPLLSSLLERTSEDLLLEEVTKALLKIGSEEVIQQVEKYLVDLDTAYSAVEILENIKLLPAEGVLLEHFEKTQDITVKTMIADALCKQLSTKAIPSIAHFVEEGYDQGLLNLKEPLYVCCVINNIDHPKIEEWKQSILYEEARMEKRQKEITRATVQSQKVGRNNPCPCGSGKKFKKCCGK</sequence>
<dbReference type="SUPFAM" id="SSF103642">
    <property type="entry name" value="Sec-C motif"/>
    <property type="match status" value="1"/>
</dbReference>
<dbReference type="Proteomes" id="UP000308230">
    <property type="component" value="Unassembled WGS sequence"/>
</dbReference>
<gene>
    <name evidence="1" type="ORF">FCL54_03640</name>
</gene>
<comment type="caution">
    <text evidence="1">The sequence shown here is derived from an EMBL/GenBank/DDBJ whole genome shotgun (WGS) entry which is preliminary data.</text>
</comment>
<evidence type="ECO:0000313" key="1">
    <source>
        <dbReference type="EMBL" id="TLS38604.1"/>
    </source>
</evidence>
<dbReference type="EMBL" id="SWLG01000002">
    <property type="protein sequence ID" value="TLS38604.1"/>
    <property type="molecule type" value="Genomic_DNA"/>
</dbReference>